<dbReference type="AlphaFoldDB" id="A0A5S9QIV1"/>
<dbReference type="Proteomes" id="UP000441399">
    <property type="component" value="Unassembled WGS sequence"/>
</dbReference>
<evidence type="ECO:0000313" key="1">
    <source>
        <dbReference type="EMBL" id="CAA0118066.1"/>
    </source>
</evidence>
<keyword evidence="2" id="KW-1185">Reference proteome</keyword>
<accession>A0A5S9QIV1</accession>
<gene>
    <name evidence="1" type="ORF">OPDIPICF_04822</name>
</gene>
<sequence>MKSYFYPTRPEWFDEELENWKNSGKKYFCFAFTSFTPQTIVEENHSEFWMYLYYSDNRTPDEKLKRVVQYRARVVDYSFDEYVGGNMYVADQPDPKVWFKCETVEELRRNDGSFLTADDFEHQNQDTTLLYSIRTSIAPVNRLNSAVTVQEIKHSLID</sequence>
<reference evidence="1 2" key="1">
    <citation type="submission" date="2019-11" db="EMBL/GenBank/DDBJ databases">
        <authorList>
            <person name="Holert J."/>
        </authorList>
    </citation>
    <scope>NUCLEOTIDE SEQUENCE [LARGE SCALE GENOMIC DNA]</scope>
    <source>
        <strain evidence="1">SB11_3</strain>
    </source>
</reference>
<evidence type="ECO:0000313" key="2">
    <source>
        <dbReference type="Proteomes" id="UP000441399"/>
    </source>
</evidence>
<organism evidence="1 2">
    <name type="scientific">BD1-7 clade bacterium</name>
    <dbReference type="NCBI Taxonomy" id="2029982"/>
    <lineage>
        <taxon>Bacteria</taxon>
        <taxon>Pseudomonadati</taxon>
        <taxon>Pseudomonadota</taxon>
        <taxon>Gammaproteobacteria</taxon>
        <taxon>Cellvibrionales</taxon>
        <taxon>Spongiibacteraceae</taxon>
        <taxon>BD1-7 clade</taxon>
    </lineage>
</organism>
<name>A0A5S9QIV1_9GAMM</name>
<protein>
    <submittedName>
        <fullName evidence="1">Uncharacterized protein</fullName>
    </submittedName>
</protein>
<dbReference type="OrthoDB" id="9554018at2"/>
<dbReference type="EMBL" id="CACSIO010000031">
    <property type="protein sequence ID" value="CAA0118066.1"/>
    <property type="molecule type" value="Genomic_DNA"/>
</dbReference>
<proteinExistence type="predicted"/>